<reference evidence="1 2" key="1">
    <citation type="submission" date="2019-03" db="EMBL/GenBank/DDBJ databases">
        <authorList>
            <person name="Kim M.K.M."/>
        </authorList>
    </citation>
    <scope>NUCLEOTIDE SEQUENCE [LARGE SCALE GENOMIC DNA]</scope>
    <source>
        <strain evidence="1 2">18JY21-1</strain>
    </source>
</reference>
<dbReference type="InterPro" id="IPR029063">
    <property type="entry name" value="SAM-dependent_MTases_sf"/>
</dbReference>
<dbReference type="Pfam" id="PF06962">
    <property type="entry name" value="rRNA_methylase"/>
    <property type="match status" value="1"/>
</dbReference>
<protein>
    <submittedName>
        <fullName evidence="1">16S rRNA (Cytosine(1402)-N(4))-methyltransferase</fullName>
        <ecNumber evidence="1">2.1.1.199</ecNumber>
    </submittedName>
</protein>
<dbReference type="PANTHER" id="PTHR35276:SF1">
    <property type="entry name" value="TRNA (MNM(5)S(2)U34)-METHYLTRANSFERASE, CHLOROPLASTIC"/>
    <property type="match status" value="1"/>
</dbReference>
<accession>A0A4R4E778</accession>
<keyword evidence="1" id="KW-0808">Transferase</keyword>
<proteinExistence type="predicted"/>
<dbReference type="OrthoDB" id="9792989at2"/>
<evidence type="ECO:0000313" key="1">
    <source>
        <dbReference type="EMBL" id="TCZ74660.1"/>
    </source>
</evidence>
<evidence type="ECO:0000313" key="2">
    <source>
        <dbReference type="Proteomes" id="UP000295418"/>
    </source>
</evidence>
<feature type="non-terminal residue" evidence="1">
    <location>
        <position position="86"/>
    </location>
</feature>
<sequence>MGFLSVLSMAQSLVKERVQVGETVIDATVGNGVDTQFLLRVVGVKGRVYGFDVQAAALESAAQRLSTEPAAGSVTLTLRSHDAMEA</sequence>
<dbReference type="AlphaFoldDB" id="A0A4R4E778"/>
<name>A0A4R4E778_9BACL</name>
<dbReference type="GO" id="GO:0008168">
    <property type="term" value="F:methyltransferase activity"/>
    <property type="evidence" value="ECO:0007669"/>
    <property type="project" value="UniProtKB-KW"/>
</dbReference>
<dbReference type="GO" id="GO:0032259">
    <property type="term" value="P:methylation"/>
    <property type="evidence" value="ECO:0007669"/>
    <property type="project" value="UniProtKB-KW"/>
</dbReference>
<dbReference type="SUPFAM" id="SSF53335">
    <property type="entry name" value="S-adenosyl-L-methionine-dependent methyltransferases"/>
    <property type="match status" value="1"/>
</dbReference>
<gene>
    <name evidence="1" type="primary">mraW</name>
    <name evidence="1" type="ORF">E0485_19590</name>
</gene>
<keyword evidence="2" id="KW-1185">Reference proteome</keyword>
<comment type="caution">
    <text evidence="1">The sequence shown here is derived from an EMBL/GenBank/DDBJ whole genome shotgun (WGS) entry which is preliminary data.</text>
</comment>
<organism evidence="1 2">
    <name type="scientific">Paenibacillus albiflavus</name>
    <dbReference type="NCBI Taxonomy" id="2545760"/>
    <lineage>
        <taxon>Bacteria</taxon>
        <taxon>Bacillati</taxon>
        <taxon>Bacillota</taxon>
        <taxon>Bacilli</taxon>
        <taxon>Bacillales</taxon>
        <taxon>Paenibacillaceae</taxon>
        <taxon>Paenibacillus</taxon>
    </lineage>
</organism>
<dbReference type="EMBL" id="SKFG01000025">
    <property type="protein sequence ID" value="TCZ74660.1"/>
    <property type="molecule type" value="Genomic_DNA"/>
</dbReference>
<dbReference type="Gene3D" id="3.40.50.150">
    <property type="entry name" value="Vaccinia Virus protein VP39"/>
    <property type="match status" value="1"/>
</dbReference>
<keyword evidence="1" id="KW-0489">Methyltransferase</keyword>
<dbReference type="RefSeq" id="WP_132419756.1">
    <property type="nucleotide sequence ID" value="NZ_SKFG01000025.1"/>
</dbReference>
<dbReference type="Proteomes" id="UP000295418">
    <property type="component" value="Unassembled WGS sequence"/>
</dbReference>
<dbReference type="InterPro" id="IPR010719">
    <property type="entry name" value="MnmM_MeTrfase"/>
</dbReference>
<dbReference type="PANTHER" id="PTHR35276">
    <property type="entry name" value="S-ADENOSYL-L-METHIONINE-DEPENDENT METHYLTRANSFERASES SUPERFAMILY PROTEIN"/>
    <property type="match status" value="1"/>
</dbReference>
<dbReference type="EC" id="2.1.1.199" evidence="1"/>